<dbReference type="AlphaFoldDB" id="A0A382L720"/>
<evidence type="ECO:0000256" key="1">
    <source>
        <dbReference type="SAM" id="MobiDB-lite"/>
    </source>
</evidence>
<gene>
    <name evidence="2" type="ORF">METZ01_LOCUS285340</name>
</gene>
<feature type="compositionally biased region" description="Polar residues" evidence="1">
    <location>
        <begin position="10"/>
        <end position="24"/>
    </location>
</feature>
<dbReference type="EMBL" id="UINC01085180">
    <property type="protein sequence ID" value="SVC32486.1"/>
    <property type="molecule type" value="Genomic_DNA"/>
</dbReference>
<accession>A0A382L720</accession>
<organism evidence="2">
    <name type="scientific">marine metagenome</name>
    <dbReference type="NCBI Taxonomy" id="408172"/>
    <lineage>
        <taxon>unclassified sequences</taxon>
        <taxon>metagenomes</taxon>
        <taxon>ecological metagenomes</taxon>
    </lineage>
</organism>
<feature type="region of interest" description="Disordered" evidence="1">
    <location>
        <begin position="1"/>
        <end position="24"/>
    </location>
</feature>
<reference evidence="2" key="1">
    <citation type="submission" date="2018-05" db="EMBL/GenBank/DDBJ databases">
        <authorList>
            <person name="Lanie J.A."/>
            <person name="Ng W.-L."/>
            <person name="Kazmierczak K.M."/>
            <person name="Andrzejewski T.M."/>
            <person name="Davidsen T.M."/>
            <person name="Wayne K.J."/>
            <person name="Tettelin H."/>
            <person name="Glass J.I."/>
            <person name="Rusch D."/>
            <person name="Podicherti R."/>
            <person name="Tsui H.-C.T."/>
            <person name="Winkler M.E."/>
        </authorList>
    </citation>
    <scope>NUCLEOTIDE SEQUENCE</scope>
</reference>
<sequence length="24" mass="2507">MSRPTPATLAVSQSSRSSKTDVSL</sequence>
<proteinExistence type="predicted"/>
<feature type="non-terminal residue" evidence="2">
    <location>
        <position position="24"/>
    </location>
</feature>
<protein>
    <submittedName>
        <fullName evidence="2">Uncharacterized protein</fullName>
    </submittedName>
</protein>
<evidence type="ECO:0000313" key="2">
    <source>
        <dbReference type="EMBL" id="SVC32486.1"/>
    </source>
</evidence>
<name>A0A382L720_9ZZZZ</name>